<keyword evidence="3" id="KW-1185">Reference proteome</keyword>
<dbReference type="AlphaFoldDB" id="A0A0K1QA17"/>
<name>A0A0K1QA17_9BACT</name>
<keyword evidence="1" id="KW-1133">Transmembrane helix</keyword>
<proteinExistence type="predicted"/>
<evidence type="ECO:0000313" key="3">
    <source>
        <dbReference type="Proteomes" id="UP000064967"/>
    </source>
</evidence>
<evidence type="ECO:0000256" key="1">
    <source>
        <dbReference type="SAM" id="Phobius"/>
    </source>
</evidence>
<keyword evidence="1" id="KW-0472">Membrane</keyword>
<sequence>MKDVARVARLRAHGIVLGLGLDDAEVVARAHAELPVPAEQKLPMQTFGLVAVILATMGCAIGVRIATKPFDAAGSGLGKAFAQNFGTHVASVANGSRPNAETAVKHVFPARTLTPPADRAMTELFAAQVAAAGDPGRMPVVFEKTRNVNAAFATLGQPWYLDARYYHEAPLLYAFYREREDEGTAEKYAPERIVYLWRLDRLNISKAALGYTHRDADAALVLYDQIEELLIRDVLPALAEGEKLDFIDTASRDPKKAWQEDVEMRAARMVRESFATAANHDDLVELGTLLAKRRALVKRWQADLSSQGRILREPNRLVPEADYVADLWHLVPSSTRHEWEDVHERLLSTRMTTTFEALRDRFAADIARHELQHRFDGQRTKECDGETPCAKMLIPAAVKNRVGPKDEAPVLLGSLPARVRNETSAYLAQMASPSSMPKMAILSLLRTVLDREAWGDVYCNTTIVLLDVLASEFGLVDEAMPLVAGGAVQRASVASLVAVLFAKPDDELRAGAGKKWRELYGEELPLAVITPGHQAKRWRH</sequence>
<reference evidence="2 3" key="1">
    <citation type="submission" date="2015-08" db="EMBL/GenBank/DDBJ databases">
        <authorList>
            <person name="Babu N.S."/>
            <person name="Beckwith C.J."/>
            <person name="Beseler K.G."/>
            <person name="Brison A."/>
            <person name="Carone J.V."/>
            <person name="Caskin T.P."/>
            <person name="Diamond M."/>
            <person name="Durham M.E."/>
            <person name="Foxe J.M."/>
            <person name="Go M."/>
            <person name="Henderson B.A."/>
            <person name="Jones I.B."/>
            <person name="McGettigan J.A."/>
            <person name="Micheletti S.J."/>
            <person name="Nasrallah M.E."/>
            <person name="Ortiz D."/>
            <person name="Piller C.R."/>
            <person name="Privatt S.R."/>
            <person name="Schneider S.L."/>
            <person name="Sharp S."/>
            <person name="Smith T.C."/>
            <person name="Stanton J.D."/>
            <person name="Ullery H.E."/>
            <person name="Wilson R.J."/>
            <person name="Serrano M.G."/>
            <person name="Buck G."/>
            <person name="Lee V."/>
            <person name="Wang Y."/>
            <person name="Carvalho R."/>
            <person name="Voegtly L."/>
            <person name="Shi R."/>
            <person name="Duckworth R."/>
            <person name="Johnson A."/>
            <person name="Loviza R."/>
            <person name="Walstead R."/>
            <person name="Shah Z."/>
            <person name="Kiflezghi M."/>
            <person name="Wade K."/>
            <person name="Ball S.L."/>
            <person name="Bradley K.W."/>
            <person name="Asai D.J."/>
            <person name="Bowman C.A."/>
            <person name="Russell D.A."/>
            <person name="Pope W.H."/>
            <person name="Jacobs-Sera D."/>
            <person name="Hendrix R.W."/>
            <person name="Hatfull G.F."/>
        </authorList>
    </citation>
    <scope>NUCLEOTIDE SEQUENCE [LARGE SCALE GENOMIC DNA]</scope>
    <source>
        <strain evidence="2 3">DSM 27648</strain>
    </source>
</reference>
<keyword evidence="1" id="KW-0812">Transmembrane</keyword>
<feature type="transmembrane region" description="Helical" evidence="1">
    <location>
        <begin position="47"/>
        <end position="66"/>
    </location>
</feature>
<dbReference type="Proteomes" id="UP000064967">
    <property type="component" value="Chromosome"/>
</dbReference>
<dbReference type="EMBL" id="CP012333">
    <property type="protein sequence ID" value="AKV02583.1"/>
    <property type="molecule type" value="Genomic_DNA"/>
</dbReference>
<dbReference type="KEGG" id="llu:AKJ09_09246"/>
<evidence type="ECO:0000313" key="2">
    <source>
        <dbReference type="EMBL" id="AKV02583.1"/>
    </source>
</evidence>
<gene>
    <name evidence="2" type="ORF">AKJ09_09246</name>
</gene>
<dbReference type="PATRIC" id="fig|1391654.3.peg.9366"/>
<protein>
    <submittedName>
        <fullName evidence="2">Uncharacterized protein</fullName>
    </submittedName>
</protein>
<accession>A0A0K1QA17</accession>
<organism evidence="2 3">
    <name type="scientific">Labilithrix luteola</name>
    <dbReference type="NCBI Taxonomy" id="1391654"/>
    <lineage>
        <taxon>Bacteria</taxon>
        <taxon>Pseudomonadati</taxon>
        <taxon>Myxococcota</taxon>
        <taxon>Polyangia</taxon>
        <taxon>Polyangiales</taxon>
        <taxon>Labilitrichaceae</taxon>
        <taxon>Labilithrix</taxon>
    </lineage>
</organism>